<evidence type="ECO:0000256" key="1">
    <source>
        <dbReference type="ARBA" id="ARBA00004429"/>
    </source>
</evidence>
<comment type="subcellular location">
    <subcellularLocation>
        <location evidence="1">Cell inner membrane</location>
        <topology evidence="1">Multi-pass membrane protein</topology>
    </subcellularLocation>
</comment>
<evidence type="ECO:0000256" key="8">
    <source>
        <dbReference type="ARBA" id="ARBA00022679"/>
    </source>
</evidence>
<dbReference type="Gene3D" id="3.40.50.300">
    <property type="entry name" value="P-loop containing nucleotide triphosphate hydrolases"/>
    <property type="match status" value="1"/>
</dbReference>
<dbReference type="EC" id="2.7.10.2" evidence="5"/>
<keyword evidence="11" id="KW-0418">Kinase</keyword>
<dbReference type="EMBL" id="JACJSG010000018">
    <property type="protein sequence ID" value="MBD2501908.1"/>
    <property type="molecule type" value="Genomic_DNA"/>
</dbReference>
<evidence type="ECO:0000256" key="10">
    <source>
        <dbReference type="ARBA" id="ARBA00022741"/>
    </source>
</evidence>
<evidence type="ECO:0000256" key="3">
    <source>
        <dbReference type="ARBA" id="ARBA00007316"/>
    </source>
</evidence>
<keyword evidence="10" id="KW-0547">Nucleotide-binding</keyword>
<evidence type="ECO:0000256" key="6">
    <source>
        <dbReference type="ARBA" id="ARBA00022475"/>
    </source>
</evidence>
<proteinExistence type="inferred from homology"/>
<evidence type="ECO:0000256" key="16">
    <source>
        <dbReference type="ARBA" id="ARBA00051245"/>
    </source>
</evidence>
<dbReference type="InterPro" id="IPR050445">
    <property type="entry name" value="Bact_polysacc_biosynth/exp"/>
</dbReference>
<protein>
    <recommendedName>
        <fullName evidence="5">non-specific protein-tyrosine kinase</fullName>
        <ecNumber evidence="5">2.7.10.2</ecNumber>
    </recommendedName>
</protein>
<dbReference type="Proteomes" id="UP000661112">
    <property type="component" value="Unassembled WGS sequence"/>
</dbReference>
<evidence type="ECO:0000256" key="15">
    <source>
        <dbReference type="ARBA" id="ARBA00023137"/>
    </source>
</evidence>
<feature type="domain" description="AAA" evidence="19">
    <location>
        <begin position="549"/>
        <end position="702"/>
    </location>
</feature>
<dbReference type="InterPro" id="IPR003856">
    <property type="entry name" value="LPS_length_determ_N"/>
</dbReference>
<comment type="similarity">
    <text evidence="3">Belongs to the CpsD/CapB family.</text>
</comment>
<evidence type="ECO:0000256" key="11">
    <source>
        <dbReference type="ARBA" id="ARBA00022777"/>
    </source>
</evidence>
<keyword evidence="6" id="KW-1003">Cell membrane</keyword>
<keyword evidence="9 17" id="KW-0812">Transmembrane</keyword>
<evidence type="ECO:0000256" key="5">
    <source>
        <dbReference type="ARBA" id="ARBA00011903"/>
    </source>
</evidence>
<comment type="similarity">
    <text evidence="4">Belongs to the etk/wzc family.</text>
</comment>
<dbReference type="InterPro" id="IPR005702">
    <property type="entry name" value="Wzc-like_C"/>
</dbReference>
<comment type="similarity">
    <text evidence="2">Belongs to the CpsC/CapA family.</text>
</comment>
<sequence length="718" mass="81233">MRKRFYYQQDLVEKNGHSHQFLPSNYTVESEQGHEGGLNLGELLRVIRRRIFVILIGTTTFTTAAIVFTLTSTKSYVAKFELLTEPITPEDKVAPDDRYKRDETSNKIDETKVKILQSPKLMTPINEQVQKYYPNSKPPELKIKLLPNTQILEVSYQDTNPEKVLFVLNKAAEAYLKYSLEERQTDTKLAIQFVERQLPLLLRQVEILQAKLQTFRQKSGIINAEVQSQQLASELDQIVQKRLDAETQLNKTQAFYDSVQKQLGLEVNEAEAVSALSESPGYQKLLSQLQDVEAKIATKSSQYTDNDPGIQSLLIQQQNLLDLMGKEKLRVLGNKLSSINTGSSGSFATNSARVREIQKFVDAAKQIQILKTQIQFFSRVESDLRQKVKQFPILIRQEDDLKRQLKISVDNLNHFLTKRETLRIDAAQKQTPWQILTPPNKPQNVAPSIKISLLYGTVLGLLLSTGLALLTDKFNNVLYNLEEVKEKFNLPILGEIPYIKLGNNYQFTNKQDISHFRESFHSAYTNISLVNKENAIRSLVVISASPRDGKSTIALYLAQTAAAMGKRVLLVDANLRNPAIHKILDLPNRQGLSNLISEELHFENVIHQFNNYSQGRTYEQNLFILTSGSIPTNPTMFFSSPKLQILTEQFKQVFDLIIYDTSPFLGFADTSILTKFIDASILAVGLGKTNCTALAQLLEKLEFSSTPVLGAIATIFKK</sequence>
<dbReference type="InterPro" id="IPR025669">
    <property type="entry name" value="AAA_dom"/>
</dbReference>
<reference evidence="20 21" key="1">
    <citation type="journal article" date="2020" name="ISME J.">
        <title>Comparative genomics reveals insights into cyanobacterial evolution and habitat adaptation.</title>
        <authorList>
            <person name="Chen M.Y."/>
            <person name="Teng W.K."/>
            <person name="Zhao L."/>
            <person name="Hu C.X."/>
            <person name="Zhou Y.K."/>
            <person name="Han B.P."/>
            <person name="Song L.R."/>
            <person name="Shu W.S."/>
        </authorList>
    </citation>
    <scope>NUCLEOTIDE SEQUENCE [LARGE SCALE GENOMIC DNA]</scope>
    <source>
        <strain evidence="20 21">FACHB-119</strain>
    </source>
</reference>
<evidence type="ECO:0000313" key="21">
    <source>
        <dbReference type="Proteomes" id="UP000661112"/>
    </source>
</evidence>
<dbReference type="SUPFAM" id="SSF52540">
    <property type="entry name" value="P-loop containing nucleoside triphosphate hydrolases"/>
    <property type="match status" value="1"/>
</dbReference>
<evidence type="ECO:0000259" key="19">
    <source>
        <dbReference type="Pfam" id="PF13614"/>
    </source>
</evidence>
<evidence type="ECO:0000256" key="17">
    <source>
        <dbReference type="SAM" id="Phobius"/>
    </source>
</evidence>
<comment type="caution">
    <text evidence="20">The sequence shown here is derived from an EMBL/GenBank/DDBJ whole genome shotgun (WGS) entry which is preliminary data.</text>
</comment>
<feature type="domain" description="Polysaccharide chain length determinant N-terminal" evidence="18">
    <location>
        <begin position="38"/>
        <end position="122"/>
    </location>
</feature>
<keyword evidence="8 20" id="KW-0808">Transferase</keyword>
<dbReference type="GO" id="GO:0004715">
    <property type="term" value="F:non-membrane spanning protein tyrosine kinase activity"/>
    <property type="evidence" value="ECO:0007669"/>
    <property type="project" value="UniProtKB-EC"/>
</dbReference>
<dbReference type="NCBIfam" id="TIGR01007">
    <property type="entry name" value="eps_fam"/>
    <property type="match status" value="1"/>
</dbReference>
<keyword evidence="12" id="KW-0067">ATP-binding</keyword>
<name>A0ABR8D831_9NOST</name>
<dbReference type="Pfam" id="PF13614">
    <property type="entry name" value="AAA_31"/>
    <property type="match status" value="1"/>
</dbReference>
<evidence type="ECO:0000256" key="9">
    <source>
        <dbReference type="ARBA" id="ARBA00022692"/>
    </source>
</evidence>
<evidence type="ECO:0000256" key="12">
    <source>
        <dbReference type="ARBA" id="ARBA00022840"/>
    </source>
</evidence>
<dbReference type="CDD" id="cd05387">
    <property type="entry name" value="BY-kinase"/>
    <property type="match status" value="1"/>
</dbReference>
<dbReference type="PANTHER" id="PTHR32309">
    <property type="entry name" value="TYROSINE-PROTEIN KINASE"/>
    <property type="match status" value="1"/>
</dbReference>
<comment type="catalytic activity">
    <reaction evidence="16">
        <text>L-tyrosyl-[protein] + ATP = O-phospho-L-tyrosyl-[protein] + ADP + H(+)</text>
        <dbReference type="Rhea" id="RHEA:10596"/>
        <dbReference type="Rhea" id="RHEA-COMP:10136"/>
        <dbReference type="Rhea" id="RHEA-COMP:20101"/>
        <dbReference type="ChEBI" id="CHEBI:15378"/>
        <dbReference type="ChEBI" id="CHEBI:30616"/>
        <dbReference type="ChEBI" id="CHEBI:46858"/>
        <dbReference type="ChEBI" id="CHEBI:61978"/>
        <dbReference type="ChEBI" id="CHEBI:456216"/>
        <dbReference type="EC" id="2.7.10.2"/>
    </reaction>
</comment>
<keyword evidence="21" id="KW-1185">Reference proteome</keyword>
<evidence type="ECO:0000259" key="18">
    <source>
        <dbReference type="Pfam" id="PF02706"/>
    </source>
</evidence>
<accession>A0ABR8D831</accession>
<gene>
    <name evidence="20" type="ORF">H6G83_15060</name>
</gene>
<dbReference type="PANTHER" id="PTHR32309:SF13">
    <property type="entry name" value="FERRIC ENTEROBACTIN TRANSPORT PROTEIN FEPE"/>
    <property type="match status" value="1"/>
</dbReference>
<evidence type="ECO:0000256" key="2">
    <source>
        <dbReference type="ARBA" id="ARBA00006683"/>
    </source>
</evidence>
<feature type="transmembrane region" description="Helical" evidence="17">
    <location>
        <begin position="51"/>
        <end position="70"/>
    </location>
</feature>
<keyword evidence="14 17" id="KW-0472">Membrane</keyword>
<organism evidence="20 21">
    <name type="scientific">Anabaena azotica FACHB-119</name>
    <dbReference type="NCBI Taxonomy" id="947527"/>
    <lineage>
        <taxon>Bacteria</taxon>
        <taxon>Bacillati</taxon>
        <taxon>Cyanobacteriota</taxon>
        <taxon>Cyanophyceae</taxon>
        <taxon>Nostocales</taxon>
        <taxon>Nostocaceae</taxon>
        <taxon>Anabaena</taxon>
        <taxon>Anabaena azotica</taxon>
    </lineage>
</organism>
<keyword evidence="15" id="KW-0829">Tyrosine-protein kinase</keyword>
<evidence type="ECO:0000256" key="13">
    <source>
        <dbReference type="ARBA" id="ARBA00022989"/>
    </source>
</evidence>
<evidence type="ECO:0000313" key="20">
    <source>
        <dbReference type="EMBL" id="MBD2501908.1"/>
    </source>
</evidence>
<keyword evidence="7" id="KW-0997">Cell inner membrane</keyword>
<evidence type="ECO:0000256" key="7">
    <source>
        <dbReference type="ARBA" id="ARBA00022519"/>
    </source>
</evidence>
<dbReference type="Pfam" id="PF02706">
    <property type="entry name" value="Wzz"/>
    <property type="match status" value="1"/>
</dbReference>
<keyword evidence="13 17" id="KW-1133">Transmembrane helix</keyword>
<evidence type="ECO:0000256" key="4">
    <source>
        <dbReference type="ARBA" id="ARBA00008883"/>
    </source>
</evidence>
<evidence type="ECO:0000256" key="14">
    <source>
        <dbReference type="ARBA" id="ARBA00023136"/>
    </source>
</evidence>
<dbReference type="InterPro" id="IPR027417">
    <property type="entry name" value="P-loop_NTPase"/>
</dbReference>